<keyword evidence="5 6" id="KW-0472">Membrane</keyword>
<name>A0A428Y302_KIBAR</name>
<gene>
    <name evidence="8" type="ORF">DMH04_53385</name>
</gene>
<feature type="transmembrane region" description="Helical" evidence="6">
    <location>
        <begin position="159"/>
        <end position="185"/>
    </location>
</feature>
<dbReference type="Proteomes" id="UP000287547">
    <property type="component" value="Unassembled WGS sequence"/>
</dbReference>
<keyword evidence="3 6" id="KW-0812">Transmembrane</keyword>
<organism evidence="8 9">
    <name type="scientific">Kibdelosporangium aridum</name>
    <dbReference type="NCBI Taxonomy" id="2030"/>
    <lineage>
        <taxon>Bacteria</taxon>
        <taxon>Bacillati</taxon>
        <taxon>Actinomycetota</taxon>
        <taxon>Actinomycetes</taxon>
        <taxon>Pseudonocardiales</taxon>
        <taxon>Pseudonocardiaceae</taxon>
        <taxon>Kibdelosporangium</taxon>
    </lineage>
</organism>
<evidence type="ECO:0000259" key="7">
    <source>
        <dbReference type="Pfam" id="PF02687"/>
    </source>
</evidence>
<evidence type="ECO:0000256" key="3">
    <source>
        <dbReference type="ARBA" id="ARBA00022692"/>
    </source>
</evidence>
<dbReference type="RefSeq" id="WP_051792939.1">
    <property type="nucleotide sequence ID" value="NZ_QHKI01000110.1"/>
</dbReference>
<dbReference type="AlphaFoldDB" id="A0A428Y302"/>
<proteinExistence type="predicted"/>
<protein>
    <submittedName>
        <fullName evidence="8">ABC transporter permease</fullName>
    </submittedName>
</protein>
<keyword evidence="2" id="KW-1003">Cell membrane</keyword>
<evidence type="ECO:0000256" key="2">
    <source>
        <dbReference type="ARBA" id="ARBA00022475"/>
    </source>
</evidence>
<comment type="caution">
    <text evidence="8">The sequence shown here is derived from an EMBL/GenBank/DDBJ whole genome shotgun (WGS) entry which is preliminary data.</text>
</comment>
<feature type="transmembrane region" description="Helical" evidence="6">
    <location>
        <begin position="104"/>
        <end position="124"/>
    </location>
</feature>
<sequence length="216" mass="22680">MRAGSLADLTGTAIALSATAARSMDTAVGRHVDILLGAGTPVRSRVVAISQRGLGFGDVVVARELHSGPDEVILVRTDRDVLLDRLGLVIRSGTAQLVQAPPQMWVNFGVLAVLLGYVLLAVASRIVAATGQRKSEVVALSLIGMTPRQIRAMARRESAVIAGLAAGSGLLVSVLPLGLLSVGFLSRPWPSGPVWPIALVGARGRADRVGWRWNCR</sequence>
<dbReference type="OrthoDB" id="3223244at2"/>
<evidence type="ECO:0000313" key="8">
    <source>
        <dbReference type="EMBL" id="RSM61952.1"/>
    </source>
</evidence>
<evidence type="ECO:0000256" key="5">
    <source>
        <dbReference type="ARBA" id="ARBA00023136"/>
    </source>
</evidence>
<dbReference type="GO" id="GO:0005886">
    <property type="term" value="C:plasma membrane"/>
    <property type="evidence" value="ECO:0007669"/>
    <property type="project" value="UniProtKB-SubCell"/>
</dbReference>
<comment type="subcellular location">
    <subcellularLocation>
        <location evidence="1">Cell membrane</location>
        <topology evidence="1">Multi-pass membrane protein</topology>
    </subcellularLocation>
</comment>
<dbReference type="EMBL" id="QHKI01000110">
    <property type="protein sequence ID" value="RSM61952.1"/>
    <property type="molecule type" value="Genomic_DNA"/>
</dbReference>
<evidence type="ECO:0000256" key="1">
    <source>
        <dbReference type="ARBA" id="ARBA00004651"/>
    </source>
</evidence>
<evidence type="ECO:0000256" key="6">
    <source>
        <dbReference type="SAM" id="Phobius"/>
    </source>
</evidence>
<evidence type="ECO:0000313" key="9">
    <source>
        <dbReference type="Proteomes" id="UP000287547"/>
    </source>
</evidence>
<accession>A0A428Y302</accession>
<feature type="domain" description="ABC3 transporter permease C-terminal" evidence="7">
    <location>
        <begin position="109"/>
        <end position="180"/>
    </location>
</feature>
<reference evidence="8 9" key="1">
    <citation type="submission" date="2018-05" db="EMBL/GenBank/DDBJ databases">
        <title>Evolution of GPA BGCs.</title>
        <authorList>
            <person name="Waglechner N."/>
            <person name="Wright G.D."/>
        </authorList>
    </citation>
    <scope>NUCLEOTIDE SEQUENCE [LARGE SCALE GENOMIC DNA]</scope>
    <source>
        <strain evidence="8 9">A82846</strain>
    </source>
</reference>
<evidence type="ECO:0000256" key="4">
    <source>
        <dbReference type="ARBA" id="ARBA00022989"/>
    </source>
</evidence>
<dbReference type="InterPro" id="IPR003838">
    <property type="entry name" value="ABC3_permease_C"/>
</dbReference>
<dbReference type="Pfam" id="PF02687">
    <property type="entry name" value="FtsX"/>
    <property type="match status" value="1"/>
</dbReference>
<keyword evidence="4 6" id="KW-1133">Transmembrane helix</keyword>